<reference evidence="2 3" key="1">
    <citation type="journal article" date="2018" name="PLoS Pathog.">
        <title>Evolution of structural diversity of trichothecenes, a family of toxins produced by plant pathogenic and entomopathogenic fungi.</title>
        <authorList>
            <person name="Proctor R.H."/>
            <person name="McCormick S.P."/>
            <person name="Kim H.S."/>
            <person name="Cardoza R.E."/>
            <person name="Stanley A.M."/>
            <person name="Lindo L."/>
            <person name="Kelly A."/>
            <person name="Brown D.W."/>
            <person name="Lee T."/>
            <person name="Vaughan M.M."/>
            <person name="Alexander N.J."/>
            <person name="Busman M."/>
            <person name="Gutierrez S."/>
        </authorList>
    </citation>
    <scope>NUCLEOTIDE SEQUENCE [LARGE SCALE GENOMIC DNA]</scope>
    <source>
        <strain evidence="2 3">NRRL 13405</strain>
    </source>
</reference>
<evidence type="ECO:0000313" key="3">
    <source>
        <dbReference type="Proteomes" id="UP000265631"/>
    </source>
</evidence>
<comment type="caution">
    <text evidence="2">The sequence shown here is derived from an EMBL/GenBank/DDBJ whole genome shotgun (WGS) entry which is preliminary data.</text>
</comment>
<protein>
    <submittedName>
        <fullName evidence="2">Meiosis protein mei2</fullName>
    </submittedName>
</protein>
<keyword evidence="3" id="KW-1185">Reference proteome</keyword>
<feature type="compositionally biased region" description="Polar residues" evidence="1">
    <location>
        <begin position="171"/>
        <end position="182"/>
    </location>
</feature>
<evidence type="ECO:0000256" key="1">
    <source>
        <dbReference type="SAM" id="MobiDB-lite"/>
    </source>
</evidence>
<dbReference type="EMBL" id="PXXK01000038">
    <property type="protein sequence ID" value="RFN53677.1"/>
    <property type="molecule type" value="Genomic_DNA"/>
</dbReference>
<feature type="compositionally biased region" description="Basic residues" evidence="1">
    <location>
        <begin position="207"/>
        <end position="220"/>
    </location>
</feature>
<gene>
    <name evidence="2" type="ORF">FIE12Z_2018</name>
</gene>
<feature type="region of interest" description="Disordered" evidence="1">
    <location>
        <begin position="146"/>
        <end position="220"/>
    </location>
</feature>
<organism evidence="2 3">
    <name type="scientific">Fusarium flagelliforme</name>
    <dbReference type="NCBI Taxonomy" id="2675880"/>
    <lineage>
        <taxon>Eukaryota</taxon>
        <taxon>Fungi</taxon>
        <taxon>Dikarya</taxon>
        <taxon>Ascomycota</taxon>
        <taxon>Pezizomycotina</taxon>
        <taxon>Sordariomycetes</taxon>
        <taxon>Hypocreomycetidae</taxon>
        <taxon>Hypocreales</taxon>
        <taxon>Nectriaceae</taxon>
        <taxon>Fusarium</taxon>
        <taxon>Fusarium incarnatum-equiseti species complex</taxon>
    </lineage>
</organism>
<sequence length="220" mass="25025">MTNYPLDCHGNVASTASSQGPAPYGRTARLPAKFTTTDQVHSSHPLICLPLLSYSSAEDLQASQTSFLSHFTLPTTPFVGIAREPPPVARYNRRSCKNSFITSCLYTSRYMMFHWRGAGHRDIDEDERHCHISSRDADWLRAGTHDTGENKLWGQEEPLPSPDNQSKMKHSAQNAEHVTSWSRPYETGEDDLWGQEEPFTGPDNQSKMKRSVRHTRYWSR</sequence>
<accession>A0A395N154</accession>
<dbReference type="AlphaFoldDB" id="A0A395N154"/>
<dbReference type="Proteomes" id="UP000265631">
    <property type="component" value="Unassembled WGS sequence"/>
</dbReference>
<name>A0A395N154_9HYPO</name>
<proteinExistence type="predicted"/>
<evidence type="ECO:0000313" key="2">
    <source>
        <dbReference type="EMBL" id="RFN53677.1"/>
    </source>
</evidence>